<accession>A0A3N4M2N8</accession>
<evidence type="ECO:0000313" key="3">
    <source>
        <dbReference type="Proteomes" id="UP000267821"/>
    </source>
</evidence>
<evidence type="ECO:0000256" key="1">
    <source>
        <dbReference type="SAM" id="MobiDB-lite"/>
    </source>
</evidence>
<sequence length="108" mass="12051">MSASTTSSPAVENSAKGASKHTAEVNSVEGSTNEMKTYIFKRLVVVLHTRSYKIIKDARTGLCMLLTRLAYPNRISDLAFEVWMAGRAGFSDYEYIAPLHDQQVEIYT</sequence>
<dbReference type="EMBL" id="ML121531">
    <property type="protein sequence ID" value="RPB27652.1"/>
    <property type="molecule type" value="Genomic_DNA"/>
</dbReference>
<dbReference type="AlphaFoldDB" id="A0A3N4M2N8"/>
<reference evidence="2 3" key="1">
    <citation type="journal article" date="2018" name="Nat. Ecol. Evol.">
        <title>Pezizomycetes genomes reveal the molecular basis of ectomycorrhizal truffle lifestyle.</title>
        <authorList>
            <person name="Murat C."/>
            <person name="Payen T."/>
            <person name="Noel B."/>
            <person name="Kuo A."/>
            <person name="Morin E."/>
            <person name="Chen J."/>
            <person name="Kohler A."/>
            <person name="Krizsan K."/>
            <person name="Balestrini R."/>
            <person name="Da Silva C."/>
            <person name="Montanini B."/>
            <person name="Hainaut M."/>
            <person name="Levati E."/>
            <person name="Barry K.W."/>
            <person name="Belfiori B."/>
            <person name="Cichocki N."/>
            <person name="Clum A."/>
            <person name="Dockter R.B."/>
            <person name="Fauchery L."/>
            <person name="Guy J."/>
            <person name="Iotti M."/>
            <person name="Le Tacon F."/>
            <person name="Lindquist E.A."/>
            <person name="Lipzen A."/>
            <person name="Malagnac F."/>
            <person name="Mello A."/>
            <person name="Molinier V."/>
            <person name="Miyauchi S."/>
            <person name="Poulain J."/>
            <person name="Riccioni C."/>
            <person name="Rubini A."/>
            <person name="Sitrit Y."/>
            <person name="Splivallo R."/>
            <person name="Traeger S."/>
            <person name="Wang M."/>
            <person name="Zifcakova L."/>
            <person name="Wipf D."/>
            <person name="Zambonelli A."/>
            <person name="Paolocci F."/>
            <person name="Nowrousian M."/>
            <person name="Ottonello S."/>
            <person name="Baldrian P."/>
            <person name="Spatafora J.W."/>
            <person name="Henrissat B."/>
            <person name="Nagy L.G."/>
            <person name="Aury J.M."/>
            <person name="Wincker P."/>
            <person name="Grigoriev I.V."/>
            <person name="Bonfante P."/>
            <person name="Martin F.M."/>
        </authorList>
    </citation>
    <scope>NUCLEOTIDE SEQUENCE [LARGE SCALE GENOMIC DNA]</scope>
    <source>
        <strain evidence="2 3">ATCC MYA-4762</strain>
    </source>
</reference>
<dbReference type="InParanoid" id="A0A3N4M2N8"/>
<proteinExistence type="predicted"/>
<feature type="region of interest" description="Disordered" evidence="1">
    <location>
        <begin position="1"/>
        <end position="29"/>
    </location>
</feature>
<organism evidence="2 3">
    <name type="scientific">Terfezia boudieri ATCC MYA-4762</name>
    <dbReference type="NCBI Taxonomy" id="1051890"/>
    <lineage>
        <taxon>Eukaryota</taxon>
        <taxon>Fungi</taxon>
        <taxon>Dikarya</taxon>
        <taxon>Ascomycota</taxon>
        <taxon>Pezizomycotina</taxon>
        <taxon>Pezizomycetes</taxon>
        <taxon>Pezizales</taxon>
        <taxon>Pezizaceae</taxon>
        <taxon>Terfezia</taxon>
    </lineage>
</organism>
<evidence type="ECO:0000313" key="2">
    <source>
        <dbReference type="EMBL" id="RPB27652.1"/>
    </source>
</evidence>
<keyword evidence="3" id="KW-1185">Reference proteome</keyword>
<name>A0A3N4M2N8_9PEZI</name>
<feature type="compositionally biased region" description="Polar residues" evidence="1">
    <location>
        <begin position="1"/>
        <end position="11"/>
    </location>
</feature>
<protein>
    <submittedName>
        <fullName evidence="2">Uncharacterized protein</fullName>
    </submittedName>
</protein>
<gene>
    <name evidence="2" type="ORF">L211DRAFT_563125</name>
</gene>
<dbReference type="Proteomes" id="UP000267821">
    <property type="component" value="Unassembled WGS sequence"/>
</dbReference>